<gene>
    <name evidence="2" type="ORF">POM88_034895</name>
</gene>
<dbReference type="AlphaFoldDB" id="A0AAD8HM16"/>
<comment type="caution">
    <text evidence="2">The sequence shown here is derived from an EMBL/GenBank/DDBJ whole genome shotgun (WGS) entry which is preliminary data.</text>
</comment>
<protein>
    <recommendedName>
        <fullName evidence="1">Replication protein A 70 kDa DNA-binding subunit B/D first OB fold domain-containing protein</fullName>
    </recommendedName>
</protein>
<organism evidence="2 3">
    <name type="scientific">Heracleum sosnowskyi</name>
    <dbReference type="NCBI Taxonomy" id="360622"/>
    <lineage>
        <taxon>Eukaryota</taxon>
        <taxon>Viridiplantae</taxon>
        <taxon>Streptophyta</taxon>
        <taxon>Embryophyta</taxon>
        <taxon>Tracheophyta</taxon>
        <taxon>Spermatophyta</taxon>
        <taxon>Magnoliopsida</taxon>
        <taxon>eudicotyledons</taxon>
        <taxon>Gunneridae</taxon>
        <taxon>Pentapetalae</taxon>
        <taxon>asterids</taxon>
        <taxon>campanulids</taxon>
        <taxon>Apiales</taxon>
        <taxon>Apiaceae</taxon>
        <taxon>Apioideae</taxon>
        <taxon>apioid superclade</taxon>
        <taxon>Tordylieae</taxon>
        <taxon>Tordyliinae</taxon>
        <taxon>Heracleum</taxon>
    </lineage>
</organism>
<dbReference type="InterPro" id="IPR012340">
    <property type="entry name" value="NA-bd_OB-fold"/>
</dbReference>
<dbReference type="InterPro" id="IPR003871">
    <property type="entry name" value="RFA1B/D_OB_1st"/>
</dbReference>
<dbReference type="Proteomes" id="UP001237642">
    <property type="component" value="Unassembled WGS sequence"/>
</dbReference>
<evidence type="ECO:0000313" key="2">
    <source>
        <dbReference type="EMBL" id="KAK1368803.1"/>
    </source>
</evidence>
<dbReference type="PANTHER" id="PTHR47165:SF4">
    <property type="entry name" value="OS03G0429900 PROTEIN"/>
    <property type="match status" value="1"/>
</dbReference>
<reference evidence="2" key="1">
    <citation type="submission" date="2023-02" db="EMBL/GenBank/DDBJ databases">
        <title>Genome of toxic invasive species Heracleum sosnowskyi carries increased number of genes despite the absence of recent whole-genome duplications.</title>
        <authorList>
            <person name="Schelkunov M."/>
            <person name="Shtratnikova V."/>
            <person name="Makarenko M."/>
            <person name="Klepikova A."/>
            <person name="Omelchenko D."/>
            <person name="Novikova G."/>
            <person name="Obukhova E."/>
            <person name="Bogdanov V."/>
            <person name="Penin A."/>
            <person name="Logacheva M."/>
        </authorList>
    </citation>
    <scope>NUCLEOTIDE SEQUENCE</scope>
    <source>
        <strain evidence="2">Hsosn_3</strain>
        <tissue evidence="2">Leaf</tissue>
    </source>
</reference>
<dbReference type="PANTHER" id="PTHR47165">
    <property type="entry name" value="OS03G0429900 PROTEIN"/>
    <property type="match status" value="1"/>
</dbReference>
<proteinExistence type="predicted"/>
<feature type="domain" description="Replication protein A 70 kDa DNA-binding subunit B/D first OB fold" evidence="1">
    <location>
        <begin position="2"/>
        <end position="89"/>
    </location>
</feature>
<dbReference type="SUPFAM" id="SSF50249">
    <property type="entry name" value="Nucleic acid-binding proteins"/>
    <property type="match status" value="2"/>
</dbReference>
<evidence type="ECO:0000259" key="1">
    <source>
        <dbReference type="Pfam" id="PF02721"/>
    </source>
</evidence>
<evidence type="ECO:0000313" key="3">
    <source>
        <dbReference type="Proteomes" id="UP001237642"/>
    </source>
</evidence>
<sequence>MVRVLRNWRGTTKIGEPFKSFNVILMDNKDVKIHAFISGNCADDLELHLRVGNVCSITNFDVQTYKTEDKFRCVDNDMHLTFKKDTKIKDIEEKGQTIPLECFDFYDHNELIKIANKNVYLTDVIGIVKNREDVELRDLVNRLGQRNLQSKFAITDGSSNVNVTFWDDLAKKIGHDLMQQIEDPVIIIITSCKVGTWNDQVDISNVAATTYFLNHEHHSVKEIRKMLSNPNFAKKALQAKRKKKAELMTIADIKKLGKESIEAEVITHANIQSVEETNVWYYSICTGCK</sequence>
<dbReference type="Gene3D" id="2.40.50.140">
    <property type="entry name" value="Nucleic acid-binding proteins"/>
    <property type="match status" value="2"/>
</dbReference>
<dbReference type="EMBL" id="JAUIZM010000008">
    <property type="protein sequence ID" value="KAK1368803.1"/>
    <property type="molecule type" value="Genomic_DNA"/>
</dbReference>
<dbReference type="Pfam" id="PF02721">
    <property type="entry name" value="DUF223"/>
    <property type="match status" value="1"/>
</dbReference>
<name>A0AAD8HM16_9APIA</name>
<reference evidence="2" key="2">
    <citation type="submission" date="2023-05" db="EMBL/GenBank/DDBJ databases">
        <authorList>
            <person name="Schelkunov M.I."/>
        </authorList>
    </citation>
    <scope>NUCLEOTIDE SEQUENCE</scope>
    <source>
        <strain evidence="2">Hsosn_3</strain>
        <tissue evidence="2">Leaf</tissue>
    </source>
</reference>
<keyword evidence="3" id="KW-1185">Reference proteome</keyword>
<accession>A0AAD8HM16</accession>